<dbReference type="EMBL" id="VLPL01000003">
    <property type="protein sequence ID" value="TSJ45437.1"/>
    <property type="molecule type" value="Genomic_DNA"/>
</dbReference>
<accession>A0A556MZU2</accession>
<comment type="caution">
    <text evidence="2">The sequence shown here is derived from an EMBL/GenBank/DDBJ whole genome shotgun (WGS) entry which is preliminary data.</text>
</comment>
<evidence type="ECO:0000256" key="1">
    <source>
        <dbReference type="SAM" id="SignalP"/>
    </source>
</evidence>
<evidence type="ECO:0000313" key="3">
    <source>
        <dbReference type="Proteomes" id="UP000316008"/>
    </source>
</evidence>
<dbReference type="AlphaFoldDB" id="A0A556MZU2"/>
<sequence length="405" mass="44202">MKPILLILLALSTHSLFSQSQYKISLTAAGSDSKAYLSTIENFIPDTYARLTEDNLIQFSATTNYSVSYVDSICRIAGIPFGNIVKSKGPVQFPEKVGGTNCGTSEQICSNTSLPGNSSGFGIQELTGTNSGCLNVEHQSSWYYINVETGGSLSFRINPNSNSDYDFAVWGPFTSANAAANCPPISGPVRCSYAQGNGNTGMRVGESDNSESQYGDRWVNALNVNANQIYILLIDNYSASGVGYTFDFSWGGNSTTAVIGCTPVILPVELTAFSGAFSSGANVLRWSTETENDNDYFQVEWTTDPAADVWEKIDLIDGAGNSESPIDYAMNIYNYTRNTINYYRLKQVDMNGQVRTYPAVVSIDNRLKDEKLVKVVNLFGQEVSESEKGLVIYVYDDGTTEKRVN</sequence>
<dbReference type="OrthoDB" id="1488818at2"/>
<reference evidence="2 3" key="1">
    <citation type="submission" date="2019-07" db="EMBL/GenBank/DDBJ databases">
        <authorList>
            <person name="Huq M.A."/>
        </authorList>
    </citation>
    <scope>NUCLEOTIDE SEQUENCE [LARGE SCALE GENOMIC DNA]</scope>
    <source>
        <strain evidence="2 3">MAH-3</strain>
    </source>
</reference>
<dbReference type="Proteomes" id="UP000316008">
    <property type="component" value="Unassembled WGS sequence"/>
</dbReference>
<gene>
    <name evidence="2" type="ORF">FO442_06695</name>
</gene>
<evidence type="ECO:0000313" key="2">
    <source>
        <dbReference type="EMBL" id="TSJ45437.1"/>
    </source>
</evidence>
<proteinExistence type="predicted"/>
<dbReference type="RefSeq" id="WP_144332394.1">
    <property type="nucleotide sequence ID" value="NZ_VLPL01000003.1"/>
</dbReference>
<organism evidence="2 3">
    <name type="scientific">Fluviicola chungangensis</name>
    <dbReference type="NCBI Taxonomy" id="2597671"/>
    <lineage>
        <taxon>Bacteria</taxon>
        <taxon>Pseudomonadati</taxon>
        <taxon>Bacteroidota</taxon>
        <taxon>Flavobacteriia</taxon>
        <taxon>Flavobacteriales</taxon>
        <taxon>Crocinitomicaceae</taxon>
        <taxon>Fluviicola</taxon>
    </lineage>
</organism>
<name>A0A556MZU2_9FLAO</name>
<protein>
    <submittedName>
        <fullName evidence="2">Uncharacterized protein</fullName>
    </submittedName>
</protein>
<keyword evidence="3" id="KW-1185">Reference proteome</keyword>
<feature type="chain" id="PRO_5021885524" evidence="1">
    <location>
        <begin position="21"/>
        <end position="405"/>
    </location>
</feature>
<feature type="signal peptide" evidence="1">
    <location>
        <begin position="1"/>
        <end position="20"/>
    </location>
</feature>
<keyword evidence="1" id="KW-0732">Signal</keyword>